<dbReference type="Proteomes" id="UP001168883">
    <property type="component" value="Unassembled WGS sequence"/>
</dbReference>
<dbReference type="RefSeq" id="WP_302880698.1">
    <property type="nucleotide sequence ID" value="NZ_JAUMKJ010000040.1"/>
</dbReference>
<proteinExistence type="predicted"/>
<feature type="region of interest" description="Disordered" evidence="1">
    <location>
        <begin position="213"/>
        <end position="295"/>
    </location>
</feature>
<evidence type="ECO:0000313" key="3">
    <source>
        <dbReference type="Proteomes" id="UP001168883"/>
    </source>
</evidence>
<comment type="caution">
    <text evidence="2">The sequence shown here is derived from an EMBL/GenBank/DDBJ whole genome shotgun (WGS) entry which is preliminary data.</text>
</comment>
<dbReference type="InterPro" id="IPR022595">
    <property type="entry name" value="Enc34_ssDNA-bd"/>
</dbReference>
<feature type="compositionally biased region" description="Low complexity" evidence="1">
    <location>
        <begin position="235"/>
        <end position="249"/>
    </location>
</feature>
<dbReference type="EMBL" id="JAUMKJ010000040">
    <property type="protein sequence ID" value="MDO3680404.1"/>
    <property type="molecule type" value="Genomic_DNA"/>
</dbReference>
<name>A0ABT8VHD7_9BACL</name>
<protein>
    <submittedName>
        <fullName evidence="2">DUF2815 family protein</fullName>
    </submittedName>
</protein>
<organism evidence="2 3">
    <name type="scientific">Paenibacillus ehimensis</name>
    <dbReference type="NCBI Taxonomy" id="79264"/>
    <lineage>
        <taxon>Bacteria</taxon>
        <taxon>Bacillati</taxon>
        <taxon>Bacillota</taxon>
        <taxon>Bacilli</taxon>
        <taxon>Bacillales</taxon>
        <taxon>Paenibacillaceae</taxon>
        <taxon>Paenibacillus</taxon>
    </lineage>
</organism>
<dbReference type="SUPFAM" id="SSF50249">
    <property type="entry name" value="Nucleic acid-binding proteins"/>
    <property type="match status" value="1"/>
</dbReference>
<reference evidence="2" key="1">
    <citation type="submission" date="2023-07" db="EMBL/GenBank/DDBJ databases">
        <authorList>
            <person name="Aktuganov G."/>
            <person name="Boyko T."/>
            <person name="Delegan Y."/>
            <person name="Galimzianova N."/>
            <person name="Gilvanova E."/>
            <person name="Korobov V."/>
            <person name="Kuzmina L."/>
            <person name="Melentiev A."/>
            <person name="Milman P."/>
            <person name="Ryabova A."/>
            <person name="Stupak E."/>
            <person name="Yasakov T."/>
            <person name="Zharikova N."/>
            <person name="Zhurenko E."/>
        </authorList>
    </citation>
    <scope>NUCLEOTIDE SEQUENCE</scope>
    <source>
        <strain evidence="2">IB-739</strain>
    </source>
</reference>
<evidence type="ECO:0000256" key="1">
    <source>
        <dbReference type="SAM" id="MobiDB-lite"/>
    </source>
</evidence>
<sequence>MGEIADYHIDQMISSRWSSGKFKHGGKTTMTNQIEATNVTTGQVRLSYVHLFQPYANQPGQEPKYSVTILIPKSDIATKQRIDAAIQAAINKGVSGVWNGARPPQPKTPIWDGDGVRQNGEPFGPECKGHWVLTASSKQQQAVVDVNLNPIINQSEVYSGMYGRVNLNFFPFSNSGNRGVGAGLGPVQKLADGEPLGGRISAEQAFGGNGGGVGYIPASAPAPNGWEQTAPPQPMQQGYGQQPPAQPGYGAPGYGQQPGYGQPPQPQQGYGQQPPAQQVDPITGKPIQGGGVWGL</sequence>
<keyword evidence="3" id="KW-1185">Reference proteome</keyword>
<gene>
    <name evidence="2" type="ORF">Q3C12_25680</name>
</gene>
<accession>A0ABT8VHD7</accession>
<dbReference type="Gene3D" id="2.40.50.140">
    <property type="entry name" value="Nucleic acid-binding proteins"/>
    <property type="match status" value="1"/>
</dbReference>
<dbReference type="Pfam" id="PF10991">
    <property type="entry name" value="Enc34_ssDNA-bd"/>
    <property type="match status" value="1"/>
</dbReference>
<evidence type="ECO:0000313" key="2">
    <source>
        <dbReference type="EMBL" id="MDO3680404.1"/>
    </source>
</evidence>
<dbReference type="InterPro" id="IPR012340">
    <property type="entry name" value="NA-bd_OB-fold"/>
</dbReference>
<feature type="compositionally biased region" description="Low complexity" evidence="1">
    <location>
        <begin position="267"/>
        <end position="278"/>
    </location>
</feature>